<evidence type="ECO:0000259" key="6">
    <source>
        <dbReference type="Pfam" id="PF00590"/>
    </source>
</evidence>
<gene>
    <name evidence="7" type="primary">cbiE</name>
    <name evidence="7" type="ORF">GPA27_18910</name>
</gene>
<dbReference type="PANTHER" id="PTHR43182:SF1">
    <property type="entry name" value="COBALT-PRECORRIN-7 C(5)-METHYLTRANSFERASE"/>
    <property type="match status" value="1"/>
</dbReference>
<keyword evidence="8" id="KW-1185">Reference proteome</keyword>
<reference evidence="7 8" key="1">
    <citation type="submission" date="2019-12" db="EMBL/GenBank/DDBJ databases">
        <title>Comparative genomics gives insights into the taxonomy of the Azoarcus-Aromatoleum group and reveals separate origins of nif in the plant-associated Azoarcus and non-plant-associated Aromatoleum sub-groups.</title>
        <authorList>
            <person name="Lafos M."/>
            <person name="Maluk M."/>
            <person name="Batista M."/>
            <person name="Junghare M."/>
            <person name="Carmona M."/>
            <person name="Faoro H."/>
            <person name="Cruz L.M."/>
            <person name="Battistoni F."/>
            <person name="De Souza E."/>
            <person name="Pedrosa F."/>
            <person name="Chen W.-M."/>
            <person name="Poole P.S."/>
            <person name="Dixon R.A."/>
            <person name="James E.K."/>
        </authorList>
    </citation>
    <scope>NUCLEOTIDE SEQUENCE [LARGE SCALE GENOMIC DNA]</scope>
    <source>
        <strain evidence="7 8">T</strain>
    </source>
</reference>
<comment type="caution">
    <text evidence="7">The sequence shown here is derived from an EMBL/GenBank/DDBJ whole genome shotgun (WGS) entry which is preliminary data.</text>
</comment>
<accession>A0ABX1NJT5</accession>
<name>A0ABX1NJT5_9RHOO</name>
<proteinExistence type="predicted"/>
<dbReference type="InterPro" id="IPR014777">
    <property type="entry name" value="4pyrrole_Mease_sub1"/>
</dbReference>
<dbReference type="EMBL" id="WTVS01000045">
    <property type="protein sequence ID" value="NMF99454.1"/>
    <property type="molecule type" value="Genomic_DNA"/>
</dbReference>
<protein>
    <submittedName>
        <fullName evidence="7">Precorrin-6y C5,15-methyltransferase (Decarboxylating) subunit CbiE</fullName>
    </submittedName>
</protein>
<evidence type="ECO:0000256" key="2">
    <source>
        <dbReference type="ARBA" id="ARBA00022573"/>
    </source>
</evidence>
<keyword evidence="5" id="KW-0949">S-adenosyl-L-methionine</keyword>
<dbReference type="CDD" id="cd02440">
    <property type="entry name" value="AdoMet_MTases"/>
    <property type="match status" value="1"/>
</dbReference>
<dbReference type="Gene3D" id="3.40.50.150">
    <property type="entry name" value="Vaccinia Virus protein VP39"/>
    <property type="match status" value="1"/>
</dbReference>
<dbReference type="PANTHER" id="PTHR43182">
    <property type="entry name" value="COBALT-PRECORRIN-6B C(15)-METHYLTRANSFERASE (DECARBOXYLATING)"/>
    <property type="match status" value="1"/>
</dbReference>
<dbReference type="InterPro" id="IPR050714">
    <property type="entry name" value="Cobalamin_biosynth_MTase"/>
</dbReference>
<organism evidence="7 8">
    <name type="scientific">Aromatoleum toluolicum</name>
    <dbReference type="NCBI Taxonomy" id="90060"/>
    <lineage>
        <taxon>Bacteria</taxon>
        <taxon>Pseudomonadati</taxon>
        <taxon>Pseudomonadota</taxon>
        <taxon>Betaproteobacteria</taxon>
        <taxon>Rhodocyclales</taxon>
        <taxon>Rhodocyclaceae</taxon>
        <taxon>Aromatoleum</taxon>
    </lineage>
</organism>
<dbReference type="InterPro" id="IPR035996">
    <property type="entry name" value="4pyrrol_Methylase_sf"/>
</dbReference>
<dbReference type="InterPro" id="IPR014008">
    <property type="entry name" value="Cbl_synth_MTase_CbiT"/>
</dbReference>
<dbReference type="SUPFAM" id="SSF53790">
    <property type="entry name" value="Tetrapyrrole methylase"/>
    <property type="match status" value="1"/>
</dbReference>
<dbReference type="InterPro" id="IPR000878">
    <property type="entry name" value="4pyrrol_Mease"/>
</dbReference>
<evidence type="ECO:0000256" key="5">
    <source>
        <dbReference type="ARBA" id="ARBA00022691"/>
    </source>
</evidence>
<keyword evidence="3" id="KW-0489">Methyltransferase</keyword>
<keyword evidence="2" id="KW-0169">Cobalamin biosynthesis</keyword>
<dbReference type="Gene3D" id="3.40.1010.10">
    <property type="entry name" value="Cobalt-precorrin-4 Transmethylase, Domain 1"/>
    <property type="match status" value="1"/>
</dbReference>
<dbReference type="RefSeq" id="WP_169142053.1">
    <property type="nucleotide sequence ID" value="NZ_WTVS01000045.1"/>
</dbReference>
<dbReference type="NCBIfam" id="TIGR02469">
    <property type="entry name" value="CbiT"/>
    <property type="match status" value="1"/>
</dbReference>
<evidence type="ECO:0000313" key="7">
    <source>
        <dbReference type="EMBL" id="NMF99454.1"/>
    </source>
</evidence>
<evidence type="ECO:0000256" key="1">
    <source>
        <dbReference type="ARBA" id="ARBA00004953"/>
    </source>
</evidence>
<comment type="pathway">
    <text evidence="1">Cofactor biosynthesis; adenosylcobalamin biosynthesis.</text>
</comment>
<feature type="domain" description="Tetrapyrrole methylase" evidence="6">
    <location>
        <begin position="9"/>
        <end position="211"/>
    </location>
</feature>
<dbReference type="CDD" id="cd11644">
    <property type="entry name" value="Precorrin-6Y-MT"/>
    <property type="match status" value="1"/>
</dbReference>
<dbReference type="PIRSF" id="PIRSF036428">
    <property type="entry name" value="CobL"/>
    <property type="match status" value="1"/>
</dbReference>
<dbReference type="NCBIfam" id="TIGR02467">
    <property type="entry name" value="CbiE"/>
    <property type="match status" value="1"/>
</dbReference>
<dbReference type="InterPro" id="IPR029063">
    <property type="entry name" value="SAM-dependent_MTases_sf"/>
</dbReference>
<evidence type="ECO:0000313" key="8">
    <source>
        <dbReference type="Proteomes" id="UP000634522"/>
    </source>
</evidence>
<dbReference type="InterPro" id="IPR006365">
    <property type="entry name" value="Cbl_synth_CobL"/>
</dbReference>
<evidence type="ECO:0000256" key="3">
    <source>
        <dbReference type="ARBA" id="ARBA00022603"/>
    </source>
</evidence>
<dbReference type="Pfam" id="PF00590">
    <property type="entry name" value="TP_methylase"/>
    <property type="match status" value="1"/>
</dbReference>
<sequence length="454" mass="48076">MSDPRCLILGILDDGWDGLSAAGRARLAASRVVIGARRTLDLVAPHLGAEVELRDMDGALGKTPEWVRAALADHLAVTVLATGDPLCHGIARFLIDKIGAASVEVLPAPSTIAIACARLKKPWQDAATRSCHGTDAGEWHTGATPGHGLYGIVRAVAEHERVAAFTSPANSPGRIARALLAAGYGADLRISVAARLCLPDEEIFADLTLAEAAEHEFPHPNIAVIDWKKPQKKPGTDHGFPEGNRGLSPVYSRAVFGFEDGDFVQRHPEKGLITKLEARAVSLAKLGLRTDSLVWDIGAGSGSVGLEASRIARLGHVWAIEKNTGDAANARENAQRLQATNYTLVEGKAPDGLDAWPDPDAVFIGGSGGELAGLIELCLARLRPAGRLVMNFVTLENLATATTALAAAGADWEVTMLSAARSQPILDMHRLAAQNPVWIVTARKELPATETNNE</sequence>
<dbReference type="InterPro" id="IPR012818">
    <property type="entry name" value="CbiE"/>
</dbReference>
<dbReference type="SUPFAM" id="SSF53335">
    <property type="entry name" value="S-adenosyl-L-methionine-dependent methyltransferases"/>
    <property type="match status" value="1"/>
</dbReference>
<keyword evidence="4" id="KW-0808">Transferase</keyword>
<evidence type="ECO:0000256" key="4">
    <source>
        <dbReference type="ARBA" id="ARBA00022679"/>
    </source>
</evidence>
<dbReference type="Proteomes" id="UP000634522">
    <property type="component" value="Unassembled WGS sequence"/>
</dbReference>